<sequence length="180" mass="19138">MDDHGTCGHHGHAQGQGGHAQEGHGQEGHGPARTADLVARAERLAQDLGLQFTALRRRTLEVVADEGRPLGAYDIAERLSAPGKRVAAVSVYRALDFLTEHGLVHRIASRNAFVPCEHGHGAGESAVFLICRSCGSVDETISAEIERSLDRTLAQAGFKPASRIVEIEGECGACQGRQGE</sequence>
<dbReference type="GO" id="GO:0008270">
    <property type="term" value="F:zinc ion binding"/>
    <property type="evidence" value="ECO:0007669"/>
    <property type="project" value="TreeGrafter"/>
</dbReference>
<dbReference type="KEGG" id="mee:DA075_09645"/>
<protein>
    <submittedName>
        <fullName evidence="10">Transcriptional repressor</fullName>
    </submittedName>
</protein>
<dbReference type="GO" id="GO:0000976">
    <property type="term" value="F:transcription cis-regulatory region binding"/>
    <property type="evidence" value="ECO:0007669"/>
    <property type="project" value="TreeGrafter"/>
</dbReference>
<dbReference type="Pfam" id="PF01475">
    <property type="entry name" value="FUR"/>
    <property type="match status" value="1"/>
</dbReference>
<dbReference type="GO" id="GO:0045892">
    <property type="term" value="P:negative regulation of DNA-templated transcription"/>
    <property type="evidence" value="ECO:0007669"/>
    <property type="project" value="TreeGrafter"/>
</dbReference>
<keyword evidence="11" id="KW-1185">Reference proteome</keyword>
<evidence type="ECO:0000256" key="4">
    <source>
        <dbReference type="ARBA" id="ARBA00023015"/>
    </source>
</evidence>
<dbReference type="Gene3D" id="1.10.10.10">
    <property type="entry name" value="Winged helix-like DNA-binding domain superfamily/Winged helix DNA-binding domain"/>
    <property type="match status" value="1"/>
</dbReference>
<keyword evidence="4" id="KW-0805">Transcription regulation</keyword>
<evidence type="ECO:0000256" key="5">
    <source>
        <dbReference type="ARBA" id="ARBA00023125"/>
    </source>
</evidence>
<comment type="similarity">
    <text evidence="1">Belongs to the Fur family.</text>
</comment>
<dbReference type="OrthoDB" id="9801127at2"/>
<evidence type="ECO:0000256" key="9">
    <source>
        <dbReference type="SAM" id="MobiDB-lite"/>
    </source>
</evidence>
<evidence type="ECO:0000313" key="11">
    <source>
        <dbReference type="Proteomes" id="UP000244755"/>
    </source>
</evidence>
<dbReference type="RefSeq" id="WP_099953016.1">
    <property type="nucleotide sequence ID" value="NZ_CP028843.1"/>
</dbReference>
<reference evidence="10 11" key="1">
    <citation type="submission" date="2018-04" db="EMBL/GenBank/DDBJ databases">
        <title>Methylobacterium sp. PR1016A genome.</title>
        <authorList>
            <person name="Park W."/>
        </authorList>
    </citation>
    <scope>NUCLEOTIDE SEQUENCE [LARGE SCALE GENOMIC DNA]</scope>
    <source>
        <strain evidence="10 11">PR1016A</strain>
    </source>
</reference>
<feature type="binding site" evidence="8">
    <location>
        <position position="146"/>
    </location>
    <ligand>
        <name>Fe cation</name>
        <dbReference type="ChEBI" id="CHEBI:24875"/>
    </ligand>
</feature>
<dbReference type="GO" id="GO:1900376">
    <property type="term" value="P:regulation of secondary metabolite biosynthetic process"/>
    <property type="evidence" value="ECO:0007669"/>
    <property type="project" value="TreeGrafter"/>
</dbReference>
<evidence type="ECO:0000256" key="6">
    <source>
        <dbReference type="ARBA" id="ARBA00023163"/>
    </source>
</evidence>
<keyword evidence="5" id="KW-0238">DNA-binding</keyword>
<keyword evidence="7" id="KW-0479">Metal-binding</keyword>
<dbReference type="PANTHER" id="PTHR33202:SF6">
    <property type="entry name" value="ZINC UPTAKE REGULATION PROTEIN"/>
    <property type="match status" value="1"/>
</dbReference>
<keyword evidence="3 7" id="KW-0862">Zinc</keyword>
<keyword evidence="6" id="KW-0804">Transcription</keyword>
<evidence type="ECO:0000313" key="10">
    <source>
        <dbReference type="EMBL" id="AWB21137.1"/>
    </source>
</evidence>
<gene>
    <name evidence="10" type="ORF">DA075_09645</name>
</gene>
<dbReference type="SUPFAM" id="SSF46785">
    <property type="entry name" value="Winged helix' DNA-binding domain"/>
    <property type="match status" value="1"/>
</dbReference>
<dbReference type="Proteomes" id="UP000244755">
    <property type="component" value="Chromosome 1"/>
</dbReference>
<organism evidence="10 11">
    <name type="scientific">Methylobacterium currus</name>
    <dbReference type="NCBI Taxonomy" id="2051553"/>
    <lineage>
        <taxon>Bacteria</taxon>
        <taxon>Pseudomonadati</taxon>
        <taxon>Pseudomonadota</taxon>
        <taxon>Alphaproteobacteria</taxon>
        <taxon>Hyphomicrobiales</taxon>
        <taxon>Methylobacteriaceae</taxon>
        <taxon>Methylobacterium</taxon>
    </lineage>
</organism>
<keyword evidence="2" id="KW-0678">Repressor</keyword>
<dbReference type="InterPro" id="IPR036388">
    <property type="entry name" value="WH-like_DNA-bd_sf"/>
</dbReference>
<evidence type="ECO:0000256" key="1">
    <source>
        <dbReference type="ARBA" id="ARBA00007957"/>
    </source>
</evidence>
<dbReference type="GO" id="GO:0005829">
    <property type="term" value="C:cytosol"/>
    <property type="evidence" value="ECO:0007669"/>
    <property type="project" value="TreeGrafter"/>
</dbReference>
<dbReference type="PANTHER" id="PTHR33202">
    <property type="entry name" value="ZINC UPTAKE REGULATION PROTEIN"/>
    <property type="match status" value="1"/>
</dbReference>
<dbReference type="EMBL" id="CP028843">
    <property type="protein sequence ID" value="AWB21137.1"/>
    <property type="molecule type" value="Genomic_DNA"/>
</dbReference>
<dbReference type="Gene3D" id="3.30.1490.190">
    <property type="match status" value="1"/>
</dbReference>
<name>A0A2R4WHZ0_9HYPH</name>
<evidence type="ECO:0000256" key="3">
    <source>
        <dbReference type="ARBA" id="ARBA00022833"/>
    </source>
</evidence>
<feature type="binding site" evidence="7">
    <location>
        <position position="134"/>
    </location>
    <ligand>
        <name>Zn(2+)</name>
        <dbReference type="ChEBI" id="CHEBI:29105"/>
    </ligand>
</feature>
<dbReference type="GO" id="GO:0003700">
    <property type="term" value="F:DNA-binding transcription factor activity"/>
    <property type="evidence" value="ECO:0007669"/>
    <property type="project" value="InterPro"/>
</dbReference>
<dbReference type="InterPro" id="IPR036390">
    <property type="entry name" value="WH_DNA-bd_sf"/>
</dbReference>
<feature type="region of interest" description="Disordered" evidence="9">
    <location>
        <begin position="1"/>
        <end position="31"/>
    </location>
</feature>
<dbReference type="AlphaFoldDB" id="A0A2R4WHZ0"/>
<evidence type="ECO:0000256" key="2">
    <source>
        <dbReference type="ARBA" id="ARBA00022491"/>
    </source>
</evidence>
<comment type="cofactor">
    <cofactor evidence="7">
        <name>Zn(2+)</name>
        <dbReference type="ChEBI" id="CHEBI:29105"/>
    </cofactor>
    <text evidence="7">Binds 1 zinc ion per subunit.</text>
</comment>
<keyword evidence="8" id="KW-0408">Iron</keyword>
<proteinExistence type="inferred from homology"/>
<comment type="cofactor">
    <cofactor evidence="8">
        <name>Mn(2+)</name>
        <dbReference type="ChEBI" id="CHEBI:29035"/>
    </cofactor>
    <cofactor evidence="8">
        <name>Fe(2+)</name>
        <dbReference type="ChEBI" id="CHEBI:29033"/>
    </cofactor>
    <text evidence="8">Binds 1 Mn(2+) or Fe(2+) ion per subunit.</text>
</comment>
<feature type="binding site" evidence="7">
    <location>
        <position position="171"/>
    </location>
    <ligand>
        <name>Zn(2+)</name>
        <dbReference type="ChEBI" id="CHEBI:29105"/>
    </ligand>
</feature>
<feature type="binding site" evidence="7">
    <location>
        <position position="131"/>
    </location>
    <ligand>
        <name>Zn(2+)</name>
        <dbReference type="ChEBI" id="CHEBI:29105"/>
    </ligand>
</feature>
<dbReference type="InterPro" id="IPR043135">
    <property type="entry name" value="Fur_C"/>
</dbReference>
<feature type="binding site" evidence="7">
    <location>
        <position position="174"/>
    </location>
    <ligand>
        <name>Zn(2+)</name>
        <dbReference type="ChEBI" id="CHEBI:29105"/>
    </ligand>
</feature>
<accession>A0A2R4WHZ0</accession>
<evidence type="ECO:0000256" key="7">
    <source>
        <dbReference type="PIRSR" id="PIRSR602481-1"/>
    </source>
</evidence>
<evidence type="ECO:0000256" key="8">
    <source>
        <dbReference type="PIRSR" id="PIRSR602481-2"/>
    </source>
</evidence>
<dbReference type="InterPro" id="IPR002481">
    <property type="entry name" value="FUR"/>
</dbReference>